<comment type="caution">
    <text evidence="1">The sequence shown here is derived from an EMBL/GenBank/DDBJ whole genome shotgun (WGS) entry which is preliminary data.</text>
</comment>
<gene>
    <name evidence="1" type="ORF">PALI_a1615</name>
</gene>
<name>A0ABR9DVH2_9GAMM</name>
<dbReference type="Proteomes" id="UP000648482">
    <property type="component" value="Unassembled WGS sequence"/>
</dbReference>
<organism evidence="1 2">
    <name type="scientific">Pseudoalteromonas aliena SW19</name>
    <dbReference type="NCBI Taxonomy" id="1314866"/>
    <lineage>
        <taxon>Bacteria</taxon>
        <taxon>Pseudomonadati</taxon>
        <taxon>Pseudomonadota</taxon>
        <taxon>Gammaproteobacteria</taxon>
        <taxon>Alteromonadales</taxon>
        <taxon>Pseudoalteromonadaceae</taxon>
        <taxon>Pseudoalteromonas</taxon>
    </lineage>
</organism>
<evidence type="ECO:0000313" key="2">
    <source>
        <dbReference type="Proteomes" id="UP000648482"/>
    </source>
</evidence>
<protein>
    <recommendedName>
        <fullName evidence="3">Transposase</fullName>
    </recommendedName>
</protein>
<reference evidence="1 2" key="1">
    <citation type="submission" date="2015-06" db="EMBL/GenBank/DDBJ databases">
        <title>Genome sequence of Pseudoalteromonas aliena.</title>
        <authorList>
            <person name="Xie B.-B."/>
            <person name="Rong J.-C."/>
            <person name="Qin Q.-L."/>
            <person name="Zhang Y.-Z."/>
        </authorList>
    </citation>
    <scope>NUCLEOTIDE SEQUENCE [LARGE SCALE GENOMIC DNA]</scope>
    <source>
        <strain evidence="1 2">SW19</strain>
    </source>
</reference>
<sequence>MQTLRVTYGVILRAKLSESESLHNLYTALRYFALQDV</sequence>
<keyword evidence="2" id="KW-1185">Reference proteome</keyword>
<accession>A0ABR9DVH2</accession>
<proteinExistence type="predicted"/>
<evidence type="ECO:0000313" key="1">
    <source>
        <dbReference type="EMBL" id="MBE0358352.1"/>
    </source>
</evidence>
<evidence type="ECO:0008006" key="3">
    <source>
        <dbReference type="Google" id="ProtNLM"/>
    </source>
</evidence>
<dbReference type="EMBL" id="AQGU01000022">
    <property type="protein sequence ID" value="MBE0358352.1"/>
    <property type="molecule type" value="Genomic_DNA"/>
</dbReference>